<evidence type="ECO:0000256" key="1">
    <source>
        <dbReference type="RuleBase" id="RU363019"/>
    </source>
</evidence>
<name>A0A1F5ZMI1_9BACT</name>
<proteinExistence type="inferred from homology"/>
<comment type="caution">
    <text evidence="3">The sequence shown here is derived from an EMBL/GenBank/DDBJ whole genome shotgun (WGS) entry which is preliminary data.</text>
</comment>
<dbReference type="SUPFAM" id="SSF50891">
    <property type="entry name" value="Cyclophilin-like"/>
    <property type="match status" value="1"/>
</dbReference>
<evidence type="ECO:0000259" key="2">
    <source>
        <dbReference type="PROSITE" id="PS50072"/>
    </source>
</evidence>
<dbReference type="Gene3D" id="2.40.100.10">
    <property type="entry name" value="Cyclophilin-like"/>
    <property type="match status" value="1"/>
</dbReference>
<organism evidence="3 4">
    <name type="scientific">Candidatus Gottesmanbacteria bacterium RIFCSPHIGHO2_02_FULL_39_11</name>
    <dbReference type="NCBI Taxonomy" id="1798382"/>
    <lineage>
        <taxon>Bacteria</taxon>
        <taxon>Candidatus Gottesmaniibacteriota</taxon>
    </lineage>
</organism>
<dbReference type="GO" id="GO:0003755">
    <property type="term" value="F:peptidyl-prolyl cis-trans isomerase activity"/>
    <property type="evidence" value="ECO:0007669"/>
    <property type="project" value="UniProtKB-UniRule"/>
</dbReference>
<dbReference type="EMBL" id="MFJL01000038">
    <property type="protein sequence ID" value="OGG13307.1"/>
    <property type="molecule type" value="Genomic_DNA"/>
</dbReference>
<dbReference type="STRING" id="1798382.A3D77_05445"/>
<dbReference type="PRINTS" id="PR00153">
    <property type="entry name" value="CSAPPISMRASE"/>
</dbReference>
<keyword evidence="1" id="KW-0697">Rotamase</keyword>
<dbReference type="Pfam" id="PF00160">
    <property type="entry name" value="Pro_isomerase"/>
    <property type="match status" value="1"/>
</dbReference>
<dbReference type="AlphaFoldDB" id="A0A1F5ZMI1"/>
<dbReference type="PANTHER" id="PTHR45625">
    <property type="entry name" value="PEPTIDYL-PROLYL CIS-TRANS ISOMERASE-RELATED"/>
    <property type="match status" value="1"/>
</dbReference>
<dbReference type="PROSITE" id="PS00170">
    <property type="entry name" value="CSA_PPIASE_1"/>
    <property type="match status" value="1"/>
</dbReference>
<comment type="function">
    <text evidence="1">PPIases accelerate the folding of proteins. It catalyzes the cis-trans isomerization of proline imidic peptide bonds in oligopeptides.</text>
</comment>
<comment type="similarity">
    <text evidence="1">Belongs to the cyclophilin-type PPIase family.</text>
</comment>
<dbReference type="PANTHER" id="PTHR45625:SF3">
    <property type="entry name" value="PEPTIDYL-PROLYL CIS-TRANS ISOMERASE B-RELATED"/>
    <property type="match status" value="1"/>
</dbReference>
<evidence type="ECO:0000313" key="3">
    <source>
        <dbReference type="EMBL" id="OGG13307.1"/>
    </source>
</evidence>
<dbReference type="InterPro" id="IPR044666">
    <property type="entry name" value="Cyclophilin_A-like"/>
</dbReference>
<keyword evidence="1 3" id="KW-0413">Isomerase</keyword>
<dbReference type="InterPro" id="IPR020892">
    <property type="entry name" value="Cyclophilin-type_PPIase_CS"/>
</dbReference>
<dbReference type="InterPro" id="IPR002130">
    <property type="entry name" value="Cyclophilin-type_PPIase_dom"/>
</dbReference>
<sequence length="172" mass="18974">MKQYTSPPQLTINTNKKYVATLATSEGPIKIELFASETPQTVNNFIFLAKDGFYNNTVFHRIIRDFMVQGGDPKGDGTGGPGYKFDDEKITRDYKRGIVAMANSGPNTNGSQFFIMHKDNNLPKNYVVFGMVTEGLNVLDNIAETPVVDNGMGEVSKPTKKVEIKSIAVSEQ</sequence>
<reference evidence="3 4" key="1">
    <citation type="journal article" date="2016" name="Nat. Commun.">
        <title>Thousands of microbial genomes shed light on interconnected biogeochemical processes in an aquifer system.</title>
        <authorList>
            <person name="Anantharaman K."/>
            <person name="Brown C.T."/>
            <person name="Hug L.A."/>
            <person name="Sharon I."/>
            <person name="Castelle C.J."/>
            <person name="Probst A.J."/>
            <person name="Thomas B.C."/>
            <person name="Singh A."/>
            <person name="Wilkins M.J."/>
            <person name="Karaoz U."/>
            <person name="Brodie E.L."/>
            <person name="Williams K.H."/>
            <person name="Hubbard S.S."/>
            <person name="Banfield J.F."/>
        </authorList>
    </citation>
    <scope>NUCLEOTIDE SEQUENCE [LARGE SCALE GENOMIC DNA]</scope>
</reference>
<dbReference type="GO" id="GO:0006457">
    <property type="term" value="P:protein folding"/>
    <property type="evidence" value="ECO:0007669"/>
    <property type="project" value="InterPro"/>
</dbReference>
<dbReference type="CDD" id="cd00317">
    <property type="entry name" value="cyclophilin"/>
    <property type="match status" value="1"/>
</dbReference>
<evidence type="ECO:0000313" key="4">
    <source>
        <dbReference type="Proteomes" id="UP000176923"/>
    </source>
</evidence>
<dbReference type="PROSITE" id="PS50072">
    <property type="entry name" value="CSA_PPIASE_2"/>
    <property type="match status" value="1"/>
</dbReference>
<dbReference type="Proteomes" id="UP000176923">
    <property type="component" value="Unassembled WGS sequence"/>
</dbReference>
<comment type="catalytic activity">
    <reaction evidence="1">
        <text>[protein]-peptidylproline (omega=180) = [protein]-peptidylproline (omega=0)</text>
        <dbReference type="Rhea" id="RHEA:16237"/>
        <dbReference type="Rhea" id="RHEA-COMP:10747"/>
        <dbReference type="Rhea" id="RHEA-COMP:10748"/>
        <dbReference type="ChEBI" id="CHEBI:83833"/>
        <dbReference type="ChEBI" id="CHEBI:83834"/>
        <dbReference type="EC" id="5.2.1.8"/>
    </reaction>
</comment>
<dbReference type="EC" id="5.2.1.8" evidence="1"/>
<feature type="domain" description="PPIase cyclophilin-type" evidence="2">
    <location>
        <begin position="27"/>
        <end position="169"/>
    </location>
</feature>
<protein>
    <recommendedName>
        <fullName evidence="1">Peptidyl-prolyl cis-trans isomerase</fullName>
        <shortName evidence="1">PPIase</shortName>
        <ecNumber evidence="1">5.2.1.8</ecNumber>
    </recommendedName>
</protein>
<dbReference type="InterPro" id="IPR029000">
    <property type="entry name" value="Cyclophilin-like_dom_sf"/>
</dbReference>
<gene>
    <name evidence="3" type="ORF">A3D77_05445</name>
</gene>
<accession>A0A1F5ZMI1</accession>